<proteinExistence type="predicted"/>
<dbReference type="AlphaFoldDB" id="A0A4R1NBM9"/>
<evidence type="ECO:0000313" key="4">
    <source>
        <dbReference type="Proteomes" id="UP000294555"/>
    </source>
</evidence>
<evidence type="ECO:0000259" key="1">
    <source>
        <dbReference type="PROSITE" id="PS51707"/>
    </source>
</evidence>
<feature type="domain" description="CYTH" evidence="1">
    <location>
        <begin position="8"/>
        <end position="208"/>
    </location>
</feature>
<dbReference type="GO" id="GO:0046872">
    <property type="term" value="F:metal ion binding"/>
    <property type="evidence" value="ECO:0007669"/>
    <property type="project" value="TreeGrafter"/>
</dbReference>
<dbReference type="PANTHER" id="PTHR39569">
    <property type="entry name" value="INORGANIC TRIPHOSPHATASE"/>
    <property type="match status" value="1"/>
</dbReference>
<accession>A0A4R1NBM9</accession>
<evidence type="ECO:0000313" key="3">
    <source>
        <dbReference type="EMBL" id="TCL04713.1"/>
    </source>
</evidence>
<reference evidence="3 4" key="1">
    <citation type="submission" date="2019-02" db="EMBL/GenBank/DDBJ databases">
        <title>Investigation of anaerobic lignin degradation for improved lignocellulosic biofuels.</title>
        <authorList>
            <person name="Deangelis K."/>
        </authorList>
    </citation>
    <scope>NUCLEOTIDE SEQUENCE [LARGE SCALE GENOMIC DNA]</scope>
    <source>
        <strain evidence="3 4">159R</strain>
    </source>
</reference>
<dbReference type="InterPro" id="IPR033469">
    <property type="entry name" value="CYTH-like_dom_sf"/>
</dbReference>
<dbReference type="GO" id="GO:0050355">
    <property type="term" value="F:inorganic triphosphate phosphatase activity"/>
    <property type="evidence" value="ECO:0007669"/>
    <property type="project" value="InterPro"/>
</dbReference>
<dbReference type="CDD" id="cd07756">
    <property type="entry name" value="CYTH-like_Pase_CHAD"/>
    <property type="match status" value="1"/>
</dbReference>
<dbReference type="PANTHER" id="PTHR39569:SF1">
    <property type="entry name" value="INORGANIC TRIPHOSPHATASE"/>
    <property type="match status" value="1"/>
</dbReference>
<gene>
    <name evidence="3" type="ORF">EZJ58_2848</name>
</gene>
<dbReference type="InterPro" id="IPR007899">
    <property type="entry name" value="CHAD_dom"/>
</dbReference>
<dbReference type="Pfam" id="PF05235">
    <property type="entry name" value="CHAD"/>
    <property type="match status" value="1"/>
</dbReference>
<protein>
    <submittedName>
        <fullName evidence="3">Triphosphatase</fullName>
    </submittedName>
</protein>
<dbReference type="PROSITE" id="PS51707">
    <property type="entry name" value="CYTH"/>
    <property type="match status" value="1"/>
</dbReference>
<evidence type="ECO:0000259" key="2">
    <source>
        <dbReference type="PROSITE" id="PS51708"/>
    </source>
</evidence>
<feature type="domain" description="CHAD" evidence="2">
    <location>
        <begin position="224"/>
        <end position="441"/>
    </location>
</feature>
<dbReference type="SMART" id="SM01118">
    <property type="entry name" value="CYTH"/>
    <property type="match status" value="1"/>
</dbReference>
<dbReference type="SUPFAM" id="SSF55154">
    <property type="entry name" value="CYTH-like phosphatases"/>
    <property type="match status" value="1"/>
</dbReference>
<dbReference type="Proteomes" id="UP000294555">
    <property type="component" value="Unassembled WGS sequence"/>
</dbReference>
<dbReference type="InterPro" id="IPR039013">
    <property type="entry name" value="YgiF"/>
</dbReference>
<keyword evidence="4" id="KW-1185">Reference proteome</keyword>
<sequence length="441" mass="49110">MGVAEAMSEEIEIKFIVHPGALSSLAERVSAGEGVHTPPQRLINIYFETADLFLRHHGIGLRIRGNGDRYEMTAKTAGKVTGGLHQHPEYNIPLSGPELDLSLLPAEIWPAGTDIPNLQNQLKPLFRTDYQREKWVVAFGESEIEVAFDRGEVTAGELREPICELELELLRGNTADLLAYGQTLSAGGGLRLGSLSKAARGYHLAEGNPPHEVRALPLPRPNPKATVEQGLSEALSLALAHWQYHEEIWLRGVAPARDAILTAITLIRETFVVMGNMIPRKATTHLRAMLADLSPLIVRADCSPQTLCYEAAYLECKLALTSWLILSGWQKSIDDDGRRKLNGSFKRFSDITLSRCAAELKVAFGRTLSPEEYLQQLPRLERRIMAFHLLSGAYPAKKVLSYILHWQALEQAILLPGTNDVEHMRRQAVTQPGFWRSVNQR</sequence>
<dbReference type="Gene3D" id="2.40.320.10">
    <property type="entry name" value="Hypothetical Protein Pfu-838710-001"/>
    <property type="match status" value="1"/>
</dbReference>
<dbReference type="InterPro" id="IPR023577">
    <property type="entry name" value="CYTH_domain"/>
</dbReference>
<comment type="caution">
    <text evidence="3">The sequence shown here is derived from an EMBL/GenBank/DDBJ whole genome shotgun (WGS) entry which is preliminary data.</text>
</comment>
<organism evidence="3 4">
    <name type="scientific">Sodalis ligni</name>
    <dbReference type="NCBI Taxonomy" id="2697027"/>
    <lineage>
        <taxon>Bacteria</taxon>
        <taxon>Pseudomonadati</taxon>
        <taxon>Pseudomonadota</taxon>
        <taxon>Gammaproteobacteria</taxon>
        <taxon>Enterobacterales</taxon>
        <taxon>Bruguierivoracaceae</taxon>
        <taxon>Sodalis</taxon>
    </lineage>
</organism>
<dbReference type="Pfam" id="PF01928">
    <property type="entry name" value="CYTH"/>
    <property type="match status" value="1"/>
</dbReference>
<name>A0A4R1NBM9_9GAMM</name>
<dbReference type="PROSITE" id="PS51708">
    <property type="entry name" value="CHAD"/>
    <property type="match status" value="1"/>
</dbReference>
<dbReference type="EMBL" id="SJOI01000001">
    <property type="protein sequence ID" value="TCL04713.1"/>
    <property type="molecule type" value="Genomic_DNA"/>
</dbReference>